<comment type="catalytic activity">
    <reaction evidence="4">
        <text>2 cob(II)yrinate a,c diamide + reduced [electron-transfer flavoprotein] + 2 ATP = 2 adenosylcob(III)yrinate a,c-diamide + 2 triphosphate + oxidized [electron-transfer flavoprotein] + 3 H(+)</text>
        <dbReference type="Rhea" id="RHEA:11528"/>
        <dbReference type="Rhea" id="RHEA-COMP:10685"/>
        <dbReference type="Rhea" id="RHEA-COMP:10686"/>
        <dbReference type="ChEBI" id="CHEBI:15378"/>
        <dbReference type="ChEBI" id="CHEBI:18036"/>
        <dbReference type="ChEBI" id="CHEBI:30616"/>
        <dbReference type="ChEBI" id="CHEBI:57692"/>
        <dbReference type="ChEBI" id="CHEBI:58307"/>
        <dbReference type="ChEBI" id="CHEBI:58503"/>
        <dbReference type="ChEBI" id="CHEBI:58537"/>
        <dbReference type="EC" id="2.5.1.17"/>
    </reaction>
</comment>
<dbReference type="PANTHER" id="PTHR12213:SF0">
    <property type="entry name" value="CORRINOID ADENOSYLTRANSFERASE MMAB"/>
    <property type="match status" value="1"/>
</dbReference>
<dbReference type="InterPro" id="IPR036451">
    <property type="entry name" value="CblAdoTrfase-like_sf"/>
</dbReference>
<dbReference type="SUPFAM" id="SSF89028">
    <property type="entry name" value="Cobalamin adenosyltransferase-like"/>
    <property type="match status" value="1"/>
</dbReference>
<gene>
    <name evidence="6" type="ORF">COW91_02605</name>
</gene>
<organism evidence="6 7">
    <name type="scientific">Candidatus Nomurabacteria bacterium CG22_combo_CG10-13_8_21_14_all_32_8</name>
    <dbReference type="NCBI Taxonomy" id="1974732"/>
    <lineage>
        <taxon>Bacteria</taxon>
        <taxon>Candidatus Nomuraibacteriota</taxon>
    </lineage>
</organism>
<dbReference type="PANTHER" id="PTHR12213">
    <property type="entry name" value="CORRINOID ADENOSYLTRANSFERASE"/>
    <property type="match status" value="1"/>
</dbReference>
<comment type="similarity">
    <text evidence="4">Belongs to the Cob(I)alamin adenosyltransferase family.</text>
</comment>
<dbReference type="AlphaFoldDB" id="A0A2H0CG02"/>
<evidence type="ECO:0000313" key="7">
    <source>
        <dbReference type="Proteomes" id="UP000229176"/>
    </source>
</evidence>
<evidence type="ECO:0000256" key="3">
    <source>
        <dbReference type="ARBA" id="ARBA00022840"/>
    </source>
</evidence>
<protein>
    <recommendedName>
        <fullName evidence="4">Corrinoid adenosyltransferase</fullName>
        <ecNumber evidence="4">2.5.1.17</ecNumber>
    </recommendedName>
    <alternativeName>
        <fullName evidence="4">Cob(II)alamin adenosyltransferase</fullName>
    </alternativeName>
    <alternativeName>
        <fullName evidence="4">Cob(II)yrinic acid a,c-diamide adenosyltransferase</fullName>
    </alternativeName>
    <alternativeName>
        <fullName evidence="4">Cobinamide/cobalamin adenosyltransferase</fullName>
    </alternativeName>
</protein>
<keyword evidence="4" id="KW-0169">Cobalamin biosynthesis</keyword>
<dbReference type="Gene3D" id="1.20.1200.10">
    <property type="entry name" value="Cobalamin adenosyltransferase-like"/>
    <property type="match status" value="1"/>
</dbReference>
<evidence type="ECO:0000313" key="6">
    <source>
        <dbReference type="EMBL" id="PIP68846.1"/>
    </source>
</evidence>
<keyword evidence="2 4" id="KW-0547">Nucleotide-binding</keyword>
<reference evidence="6 7" key="1">
    <citation type="submission" date="2017-09" db="EMBL/GenBank/DDBJ databases">
        <title>Depth-based differentiation of microbial function through sediment-hosted aquifers and enrichment of novel symbionts in the deep terrestrial subsurface.</title>
        <authorList>
            <person name="Probst A.J."/>
            <person name="Ladd B."/>
            <person name="Jarett J.K."/>
            <person name="Geller-Mcgrath D.E."/>
            <person name="Sieber C.M."/>
            <person name="Emerson J.B."/>
            <person name="Anantharaman K."/>
            <person name="Thomas B.C."/>
            <person name="Malmstrom R."/>
            <person name="Stieglmeier M."/>
            <person name="Klingl A."/>
            <person name="Woyke T."/>
            <person name="Ryan C.M."/>
            <person name="Banfield J.F."/>
        </authorList>
    </citation>
    <scope>NUCLEOTIDE SEQUENCE [LARGE SCALE GENOMIC DNA]</scope>
    <source>
        <strain evidence="6">CG22_combo_CG10-13_8_21_14_all_32_8</strain>
    </source>
</reference>
<dbReference type="NCBIfam" id="TIGR00636">
    <property type="entry name" value="PduO_Nterm"/>
    <property type="match status" value="1"/>
</dbReference>
<dbReference type="InterPro" id="IPR016030">
    <property type="entry name" value="CblAdoTrfase-like"/>
</dbReference>
<dbReference type="UniPathway" id="UPA00148">
    <property type="reaction ID" value="UER00233"/>
</dbReference>
<feature type="domain" description="Cobalamin adenosyltransferase-like" evidence="5">
    <location>
        <begin position="2"/>
        <end position="179"/>
    </location>
</feature>
<keyword evidence="1 4" id="KW-0808">Transferase</keyword>
<name>A0A2H0CG02_9BACT</name>
<dbReference type="EC" id="2.5.1.17" evidence="4"/>
<dbReference type="EMBL" id="PCTI01000043">
    <property type="protein sequence ID" value="PIP68846.1"/>
    <property type="molecule type" value="Genomic_DNA"/>
</dbReference>
<accession>A0A2H0CG02</accession>
<comment type="catalytic activity">
    <reaction evidence="4">
        <text>2 cob(II)alamin + reduced [electron-transfer flavoprotein] + 2 ATP = 2 adenosylcob(III)alamin + 2 triphosphate + oxidized [electron-transfer flavoprotein] + 3 H(+)</text>
        <dbReference type="Rhea" id="RHEA:28671"/>
        <dbReference type="Rhea" id="RHEA-COMP:10685"/>
        <dbReference type="Rhea" id="RHEA-COMP:10686"/>
        <dbReference type="ChEBI" id="CHEBI:15378"/>
        <dbReference type="ChEBI" id="CHEBI:16304"/>
        <dbReference type="ChEBI" id="CHEBI:18036"/>
        <dbReference type="ChEBI" id="CHEBI:18408"/>
        <dbReference type="ChEBI" id="CHEBI:30616"/>
        <dbReference type="ChEBI" id="CHEBI:57692"/>
        <dbReference type="ChEBI" id="CHEBI:58307"/>
        <dbReference type="EC" id="2.5.1.17"/>
    </reaction>
</comment>
<evidence type="ECO:0000256" key="4">
    <source>
        <dbReference type="RuleBase" id="RU366026"/>
    </source>
</evidence>
<keyword evidence="3 4" id="KW-0067">ATP-binding</keyword>
<sequence>MLYTRKGDNGTTGLFSAKGRPASGWGCDQRISKSSIITEALGSLDEVNSFLGFCKVRAREGKFVVPSNIKGDQAIHDVQKNLFIIQAELAGASMSIDEEKVKELEMMVDSIEKELPPIKTFFISGGTELASLFDIARTICRRAERRVINVSEESKIPINKFTLAYLNRLSSLLYAFARYSNHKFGILEESPDYK</sequence>
<dbReference type="GO" id="GO:0008817">
    <property type="term" value="F:corrinoid adenosyltransferase activity"/>
    <property type="evidence" value="ECO:0007669"/>
    <property type="project" value="UniProtKB-UniRule"/>
</dbReference>
<evidence type="ECO:0000259" key="5">
    <source>
        <dbReference type="Pfam" id="PF01923"/>
    </source>
</evidence>
<proteinExistence type="inferred from homology"/>
<dbReference type="GO" id="GO:0009236">
    <property type="term" value="P:cobalamin biosynthetic process"/>
    <property type="evidence" value="ECO:0007669"/>
    <property type="project" value="UniProtKB-UniRule"/>
</dbReference>
<comment type="pathway">
    <text evidence="4">Cofactor biosynthesis; adenosylcobalamin biosynthesis; adenosylcobalamin from cob(II)yrinate a,c-diamide: step 2/7.</text>
</comment>
<dbReference type="InterPro" id="IPR029499">
    <property type="entry name" value="PduO-typ"/>
</dbReference>
<dbReference type="Proteomes" id="UP000229176">
    <property type="component" value="Unassembled WGS sequence"/>
</dbReference>
<evidence type="ECO:0000256" key="2">
    <source>
        <dbReference type="ARBA" id="ARBA00022741"/>
    </source>
</evidence>
<evidence type="ECO:0000256" key="1">
    <source>
        <dbReference type="ARBA" id="ARBA00022679"/>
    </source>
</evidence>
<dbReference type="Pfam" id="PF01923">
    <property type="entry name" value="Cob_adeno_trans"/>
    <property type="match status" value="1"/>
</dbReference>
<comment type="caution">
    <text evidence="6">The sequence shown here is derived from an EMBL/GenBank/DDBJ whole genome shotgun (WGS) entry which is preliminary data.</text>
</comment>
<dbReference type="GO" id="GO:0005524">
    <property type="term" value="F:ATP binding"/>
    <property type="evidence" value="ECO:0007669"/>
    <property type="project" value="UniProtKB-UniRule"/>
</dbReference>